<protein>
    <submittedName>
        <fullName evidence="2">Uncharacterized protein</fullName>
    </submittedName>
</protein>
<evidence type="ECO:0000313" key="3">
    <source>
        <dbReference type="Proteomes" id="UP001172630"/>
    </source>
</evidence>
<dbReference type="InterPro" id="IPR011057">
    <property type="entry name" value="Mss4-like_sf"/>
</dbReference>
<comment type="caution">
    <text evidence="2">The sequence shown here is derived from an EMBL/GenBank/DDBJ whole genome shotgun (WGS) entry which is preliminary data.</text>
</comment>
<reference evidence="2" key="1">
    <citation type="submission" date="2023-06" db="EMBL/GenBank/DDBJ databases">
        <title>Phylogenetic Diversity of Rhizobium strains.</title>
        <authorList>
            <person name="Moura F.T."/>
            <person name="Helene L.C.F."/>
            <person name="Hungria M."/>
        </authorList>
    </citation>
    <scope>NUCLEOTIDE SEQUENCE</scope>
    <source>
        <strain evidence="2">CCGE524</strain>
    </source>
</reference>
<name>A0ABT7K700_9HYPH</name>
<organism evidence="2 3">
    <name type="scientific">Rhizobium calliandrae</name>
    <dbReference type="NCBI Taxonomy" id="1312182"/>
    <lineage>
        <taxon>Bacteria</taxon>
        <taxon>Pseudomonadati</taxon>
        <taxon>Pseudomonadota</taxon>
        <taxon>Alphaproteobacteria</taxon>
        <taxon>Hyphomicrobiales</taxon>
        <taxon>Rhizobiaceae</taxon>
        <taxon>Rhizobium/Agrobacterium group</taxon>
        <taxon>Rhizobium</taxon>
    </lineage>
</organism>
<keyword evidence="3" id="KW-1185">Reference proteome</keyword>
<gene>
    <name evidence="2" type="ORF">PY650_01655</name>
</gene>
<dbReference type="SUPFAM" id="SSF51316">
    <property type="entry name" value="Mss4-like"/>
    <property type="match status" value="1"/>
</dbReference>
<dbReference type="RefSeq" id="WP_285877336.1">
    <property type="nucleotide sequence ID" value="NZ_JARFYN010000002.1"/>
</dbReference>
<accession>A0ABT7K700</accession>
<dbReference type="EMBL" id="JARFYN010000002">
    <property type="protein sequence ID" value="MDL2404379.1"/>
    <property type="molecule type" value="Genomic_DNA"/>
</dbReference>
<dbReference type="Proteomes" id="UP001172630">
    <property type="component" value="Unassembled WGS sequence"/>
</dbReference>
<proteinExistence type="predicted"/>
<sequence length="89" mass="10119">MIFEYPEFEDIGILVGTFDQPDRVPPVVQFGNESRVSWYSSLPELPGDHPTYAVDPNGYLPRIIASNRQHPDHDTDEWPPGTVLTDRLP</sequence>
<feature type="region of interest" description="Disordered" evidence="1">
    <location>
        <begin position="66"/>
        <end position="89"/>
    </location>
</feature>
<evidence type="ECO:0000256" key="1">
    <source>
        <dbReference type="SAM" id="MobiDB-lite"/>
    </source>
</evidence>
<evidence type="ECO:0000313" key="2">
    <source>
        <dbReference type="EMBL" id="MDL2404379.1"/>
    </source>
</evidence>